<evidence type="ECO:0000313" key="1">
    <source>
        <dbReference type="EMBL" id="KAH6649795.1"/>
    </source>
</evidence>
<proteinExistence type="predicted"/>
<dbReference type="Proteomes" id="UP000724584">
    <property type="component" value="Unassembled WGS sequence"/>
</dbReference>
<accession>A0ACB7PNA3</accession>
<protein>
    <submittedName>
        <fullName evidence="1">HAD-like domain-containing protein</fullName>
    </submittedName>
</protein>
<evidence type="ECO:0000313" key="2">
    <source>
        <dbReference type="Proteomes" id="UP000724584"/>
    </source>
</evidence>
<reference evidence="1 2" key="1">
    <citation type="journal article" date="2021" name="Nat. Commun.">
        <title>Genetic determinants of endophytism in the Arabidopsis root mycobiome.</title>
        <authorList>
            <person name="Mesny F."/>
            <person name="Miyauchi S."/>
            <person name="Thiergart T."/>
            <person name="Pickel B."/>
            <person name="Atanasova L."/>
            <person name="Karlsson M."/>
            <person name="Huettel B."/>
            <person name="Barry K.W."/>
            <person name="Haridas S."/>
            <person name="Chen C."/>
            <person name="Bauer D."/>
            <person name="Andreopoulos W."/>
            <person name="Pangilinan J."/>
            <person name="LaButti K."/>
            <person name="Riley R."/>
            <person name="Lipzen A."/>
            <person name="Clum A."/>
            <person name="Drula E."/>
            <person name="Henrissat B."/>
            <person name="Kohler A."/>
            <person name="Grigoriev I.V."/>
            <person name="Martin F.M."/>
            <person name="Hacquard S."/>
        </authorList>
    </citation>
    <scope>NUCLEOTIDE SEQUENCE [LARGE SCALE GENOMIC DNA]</scope>
    <source>
        <strain evidence="1 2">MPI-SDFR-AT-0079</strain>
    </source>
</reference>
<gene>
    <name evidence="1" type="ORF">F5144DRAFT_588437</name>
</gene>
<keyword evidence="2" id="KW-1185">Reference proteome</keyword>
<dbReference type="EMBL" id="JAGIZQ010000001">
    <property type="protein sequence ID" value="KAH6649795.1"/>
    <property type="molecule type" value="Genomic_DNA"/>
</dbReference>
<organism evidence="1 2">
    <name type="scientific">Chaetomium tenue</name>
    <dbReference type="NCBI Taxonomy" id="1854479"/>
    <lineage>
        <taxon>Eukaryota</taxon>
        <taxon>Fungi</taxon>
        <taxon>Dikarya</taxon>
        <taxon>Ascomycota</taxon>
        <taxon>Pezizomycotina</taxon>
        <taxon>Sordariomycetes</taxon>
        <taxon>Sordariomycetidae</taxon>
        <taxon>Sordariales</taxon>
        <taxon>Chaetomiaceae</taxon>
        <taxon>Chaetomium</taxon>
    </lineage>
</organism>
<sequence>MSSTHSLAPTIKALTFDLFGTAVDWRSSITSALTAAATDKLTSPAFPTLPEATRSRLESLTRDDWAAFAQSWRNAYSSFTRSFVPGTTPWKDVDTLHRESLVSLLEEWGLAGVYDEQELDALNRSWHFLTPWADVVAGMRRLNGGFATASLSNGNTALLEDMNAHAQLGLGRLISAEDFKQYKPSGEVYLGACRMLELEQSQVAMVAAHLKDLAAARGYGMRTVYVERPGEEEWKPDEERSIRFGAGGPFNPRTEKRARGARGSGSVDGLAHNMGRRL</sequence>
<name>A0ACB7PNA3_9PEZI</name>
<comment type="caution">
    <text evidence="1">The sequence shown here is derived from an EMBL/GenBank/DDBJ whole genome shotgun (WGS) entry which is preliminary data.</text>
</comment>